<evidence type="ECO:0000313" key="12">
    <source>
        <dbReference type="Proteomes" id="UP000780801"/>
    </source>
</evidence>
<evidence type="ECO:0000313" key="11">
    <source>
        <dbReference type="EMBL" id="KAF9577370.1"/>
    </source>
</evidence>
<comment type="pathway">
    <text evidence="2">Glycolipid biosynthesis; glycosylphosphatidylinositol-anchor biosynthesis.</text>
</comment>
<comment type="caution">
    <text evidence="11">The sequence shown here is derived from an EMBL/GenBank/DDBJ whole genome shotgun (WGS) entry which is preliminary data.</text>
</comment>
<proteinExistence type="inferred from homology"/>
<accession>A0A9P6FMG1</accession>
<keyword evidence="4" id="KW-0337">GPI-anchor biosynthesis</keyword>
<keyword evidence="12" id="KW-1185">Reference proteome</keyword>
<evidence type="ECO:0008006" key="13">
    <source>
        <dbReference type="Google" id="ProtNLM"/>
    </source>
</evidence>
<feature type="non-terminal residue" evidence="11">
    <location>
        <position position="486"/>
    </location>
</feature>
<keyword evidence="9" id="KW-0325">Glycoprotein</keyword>
<dbReference type="InterPro" id="IPR019540">
    <property type="entry name" value="PtdIno-glycan_biosynth_class_S"/>
</dbReference>
<dbReference type="EMBL" id="JAABOA010004924">
    <property type="protein sequence ID" value="KAF9577370.1"/>
    <property type="molecule type" value="Genomic_DNA"/>
</dbReference>
<keyword evidence="7 10" id="KW-1133">Transmembrane helix</keyword>
<evidence type="ECO:0000256" key="4">
    <source>
        <dbReference type="ARBA" id="ARBA00022502"/>
    </source>
</evidence>
<dbReference type="GO" id="GO:0042765">
    <property type="term" value="C:GPI-anchor transamidase complex"/>
    <property type="evidence" value="ECO:0007669"/>
    <property type="project" value="InterPro"/>
</dbReference>
<evidence type="ECO:0000256" key="10">
    <source>
        <dbReference type="SAM" id="Phobius"/>
    </source>
</evidence>
<evidence type="ECO:0000256" key="5">
    <source>
        <dbReference type="ARBA" id="ARBA00022692"/>
    </source>
</evidence>
<name>A0A9P6FMG1_9FUNG</name>
<comment type="similarity">
    <text evidence="3">Belongs to the PIGS family.</text>
</comment>
<evidence type="ECO:0000256" key="3">
    <source>
        <dbReference type="ARBA" id="ARBA00005316"/>
    </source>
</evidence>
<evidence type="ECO:0000256" key="7">
    <source>
        <dbReference type="ARBA" id="ARBA00022989"/>
    </source>
</evidence>
<evidence type="ECO:0000256" key="9">
    <source>
        <dbReference type="ARBA" id="ARBA00023180"/>
    </source>
</evidence>
<evidence type="ECO:0000256" key="6">
    <source>
        <dbReference type="ARBA" id="ARBA00022824"/>
    </source>
</evidence>
<dbReference type="GO" id="GO:0016255">
    <property type="term" value="P:attachment of GPI anchor to protein"/>
    <property type="evidence" value="ECO:0007669"/>
    <property type="project" value="InterPro"/>
</dbReference>
<protein>
    <recommendedName>
        <fullName evidence="13">GPI transamidase component PIG-S</fullName>
    </recommendedName>
</protein>
<keyword evidence="8 10" id="KW-0472">Membrane</keyword>
<sequence>KCQPTFPISVNLHLSDKDMDYPSQERLSVIAKNTTALWNDRQETRQAAAFFPIHVSTASQKWTGSTEQDIVGKDESTLERLLLKDRPSMNPGTYDFFIAPGDSTVARVKSQRQGYIQVDQWDDSHIINTVADTLDAIFGSEKESIVETLSTDQEVKERDEDQLKAVKYAPEYQLTFSLLDGEADVREWNMRDVIQAYLSPFLKDLSIISKFTIESQVQHFASLPLDPQLDSIKNEHYLTPDQLPHFINSAEWSLASTVSSNPSLNFIAYVPKSSQSPLVIKSAPGETATTNAFLIPRWGGISVLNRESKQDIILGAELKPVLTTFLSQLRDLLGITDLAAASLGRGASARGELSVKFQKNTNGAPTAWELDNLLRRRTLVADTPNMVVLDHIYGDVIAALKDVALSCKNLGQQDYIGALIESRSALSRSETAFFDPTMVSMLYFPDEHKYAIYMPLFVPISVPLVMALLKEVKKLKQAKKAKAKVE</sequence>
<dbReference type="PANTHER" id="PTHR21072:SF13">
    <property type="entry name" value="GPI TRANSAMIDASE COMPONENT PIG-S"/>
    <property type="match status" value="1"/>
</dbReference>
<dbReference type="GO" id="GO:0006506">
    <property type="term" value="P:GPI anchor biosynthetic process"/>
    <property type="evidence" value="ECO:0007669"/>
    <property type="project" value="UniProtKB-KW"/>
</dbReference>
<dbReference type="AlphaFoldDB" id="A0A9P6FMG1"/>
<dbReference type="Pfam" id="PF10510">
    <property type="entry name" value="PIG-S"/>
    <property type="match status" value="1"/>
</dbReference>
<dbReference type="OrthoDB" id="28748at2759"/>
<dbReference type="PANTHER" id="PTHR21072">
    <property type="entry name" value="GPI TRANSAMIDASE COMPONENT PIG-S"/>
    <property type="match status" value="1"/>
</dbReference>
<gene>
    <name evidence="11" type="ORF">BGW38_007456</name>
</gene>
<comment type="subcellular location">
    <subcellularLocation>
        <location evidence="1">Endoplasmic reticulum membrane</location>
        <topology evidence="1">Multi-pass membrane protein</topology>
    </subcellularLocation>
</comment>
<organism evidence="11 12">
    <name type="scientific">Lunasporangiospora selenospora</name>
    <dbReference type="NCBI Taxonomy" id="979761"/>
    <lineage>
        <taxon>Eukaryota</taxon>
        <taxon>Fungi</taxon>
        <taxon>Fungi incertae sedis</taxon>
        <taxon>Mucoromycota</taxon>
        <taxon>Mortierellomycotina</taxon>
        <taxon>Mortierellomycetes</taxon>
        <taxon>Mortierellales</taxon>
        <taxon>Mortierellaceae</taxon>
        <taxon>Lunasporangiospora</taxon>
    </lineage>
</organism>
<evidence type="ECO:0000256" key="1">
    <source>
        <dbReference type="ARBA" id="ARBA00004477"/>
    </source>
</evidence>
<evidence type="ECO:0000256" key="2">
    <source>
        <dbReference type="ARBA" id="ARBA00004687"/>
    </source>
</evidence>
<keyword evidence="6" id="KW-0256">Endoplasmic reticulum</keyword>
<evidence type="ECO:0000256" key="8">
    <source>
        <dbReference type="ARBA" id="ARBA00023136"/>
    </source>
</evidence>
<feature type="transmembrane region" description="Helical" evidence="10">
    <location>
        <begin position="450"/>
        <end position="469"/>
    </location>
</feature>
<keyword evidence="5 10" id="KW-0812">Transmembrane</keyword>
<dbReference type="Proteomes" id="UP000780801">
    <property type="component" value="Unassembled WGS sequence"/>
</dbReference>
<reference evidence="11" key="1">
    <citation type="journal article" date="2020" name="Fungal Divers.">
        <title>Resolving the Mortierellaceae phylogeny through synthesis of multi-gene phylogenetics and phylogenomics.</title>
        <authorList>
            <person name="Vandepol N."/>
            <person name="Liber J."/>
            <person name="Desiro A."/>
            <person name="Na H."/>
            <person name="Kennedy M."/>
            <person name="Barry K."/>
            <person name="Grigoriev I.V."/>
            <person name="Miller A.N."/>
            <person name="O'Donnell K."/>
            <person name="Stajich J.E."/>
            <person name="Bonito G."/>
        </authorList>
    </citation>
    <scope>NUCLEOTIDE SEQUENCE</scope>
    <source>
        <strain evidence="11">KOD1015</strain>
    </source>
</reference>